<sequence>MPPPFRLMRSVRIIGTGMTRLNPPAGPRGHATPTQLMQQALQSALDSVGLDVRDLKGLIAIPSLAEPHFMEAHYLATQIGMLPGRSLIVRTVDTGGAGPVTGLLEAKRMVQMEGADLVAVVAGDAVKNLPSDEFLRRADQTCSHPEANLPSPVIPHGYDRMAQYQMQRFGTTREQLAMCSALMSIMASRHPYALTKAPRTLADVLGSAPVAPVTNLLECARRADGGAAILVASSTFLERKGLPRDTGTVIIGGGEASGPLYPAKDPSLITEEAFSCEEAASIAYEEAQVGVKDIDFFGLYDCYPICLIRAVEAVGLAPKGRGGAYIELKYHELLDAMRRSDATSFRPQDIFPVNTHGGLLAFGAPWEVPAMYNIIEAHAQLTGTAGPQRQVRNARRALVYGNGGIFSHSSIAILSSATAGQSAH</sequence>
<accession>A0ABR4N765</accession>
<dbReference type="InterPro" id="IPR002155">
    <property type="entry name" value="Thiolase"/>
</dbReference>
<name>A0ABR4N765_9FUNG</name>
<dbReference type="Gene3D" id="3.40.47.10">
    <property type="match status" value="1"/>
</dbReference>
<keyword evidence="4" id="KW-1185">Reference proteome</keyword>
<gene>
    <name evidence="2" type="ORF">HK105_205204</name>
    <name evidence="3" type="ORF">HK105_205212</name>
</gene>
<dbReference type="PIRSF" id="PIRSF000429">
    <property type="entry name" value="Ac-CoA_Ac_transf"/>
    <property type="match status" value="1"/>
</dbReference>
<dbReference type="SUPFAM" id="SSF53901">
    <property type="entry name" value="Thiolase-like"/>
    <property type="match status" value="2"/>
</dbReference>
<evidence type="ECO:0000313" key="3">
    <source>
        <dbReference type="EMBL" id="KAL2915347.1"/>
    </source>
</evidence>
<dbReference type="InterPro" id="IPR055140">
    <property type="entry name" value="Thiolase_C_2"/>
</dbReference>
<dbReference type="PANTHER" id="PTHR42870:SF2">
    <property type="entry name" value="LIPID-TRANSFER PROTEIN, PUTATIVE-RELATED"/>
    <property type="match status" value="1"/>
</dbReference>
<comment type="caution">
    <text evidence="2">The sequence shown here is derived from an EMBL/GenBank/DDBJ whole genome shotgun (WGS) entry which is preliminary data.</text>
</comment>
<dbReference type="Pfam" id="PF22691">
    <property type="entry name" value="Thiolase_C_1"/>
    <property type="match status" value="1"/>
</dbReference>
<proteinExistence type="predicted"/>
<feature type="domain" description="Thiolase C-terminal" evidence="1">
    <location>
        <begin position="275"/>
        <end position="415"/>
    </location>
</feature>
<evidence type="ECO:0000259" key="1">
    <source>
        <dbReference type="Pfam" id="PF22691"/>
    </source>
</evidence>
<dbReference type="PANTHER" id="PTHR42870">
    <property type="entry name" value="ACETYL-COA C-ACETYLTRANSFERASE"/>
    <property type="match status" value="1"/>
</dbReference>
<evidence type="ECO:0000313" key="4">
    <source>
        <dbReference type="Proteomes" id="UP001527925"/>
    </source>
</evidence>
<protein>
    <recommendedName>
        <fullName evidence="1">Thiolase C-terminal domain-containing protein</fullName>
    </recommendedName>
</protein>
<dbReference type="EMBL" id="JADGIZ020000025">
    <property type="protein sequence ID" value="KAL2915347.1"/>
    <property type="molecule type" value="Genomic_DNA"/>
</dbReference>
<dbReference type="Proteomes" id="UP001527925">
    <property type="component" value="Unassembled WGS sequence"/>
</dbReference>
<dbReference type="EMBL" id="JADGIZ020000025">
    <property type="protein sequence ID" value="KAL2915339.1"/>
    <property type="molecule type" value="Genomic_DNA"/>
</dbReference>
<dbReference type="CDD" id="cd00829">
    <property type="entry name" value="SCP-x_thiolase"/>
    <property type="match status" value="1"/>
</dbReference>
<evidence type="ECO:0000313" key="2">
    <source>
        <dbReference type="EMBL" id="KAL2915339.1"/>
    </source>
</evidence>
<reference evidence="2 4" key="1">
    <citation type="submission" date="2023-09" db="EMBL/GenBank/DDBJ databases">
        <title>Pangenome analysis of Batrachochytrium dendrobatidis and related Chytrids.</title>
        <authorList>
            <person name="Yacoub M.N."/>
            <person name="Stajich J.E."/>
            <person name="James T.Y."/>
        </authorList>
    </citation>
    <scope>NUCLEOTIDE SEQUENCE [LARGE SCALE GENOMIC DNA]</scope>
    <source>
        <strain evidence="2 4">JEL0888</strain>
    </source>
</reference>
<organism evidence="2 4">
    <name type="scientific">Polyrhizophydium stewartii</name>
    <dbReference type="NCBI Taxonomy" id="2732419"/>
    <lineage>
        <taxon>Eukaryota</taxon>
        <taxon>Fungi</taxon>
        <taxon>Fungi incertae sedis</taxon>
        <taxon>Chytridiomycota</taxon>
        <taxon>Chytridiomycota incertae sedis</taxon>
        <taxon>Chytridiomycetes</taxon>
        <taxon>Rhizophydiales</taxon>
        <taxon>Rhizophydiales incertae sedis</taxon>
        <taxon>Polyrhizophydium</taxon>
    </lineage>
</organism>
<dbReference type="InterPro" id="IPR016039">
    <property type="entry name" value="Thiolase-like"/>
</dbReference>